<comment type="caution">
    <text evidence="2">The sequence shown here is derived from an EMBL/GenBank/DDBJ whole genome shotgun (WGS) entry which is preliminary data.</text>
</comment>
<keyword evidence="1" id="KW-0812">Transmembrane</keyword>
<keyword evidence="1" id="KW-0472">Membrane</keyword>
<evidence type="ECO:0000256" key="1">
    <source>
        <dbReference type="SAM" id="Phobius"/>
    </source>
</evidence>
<gene>
    <name evidence="2" type="ORF">D7231_09740</name>
</gene>
<reference evidence="2 3" key="1">
    <citation type="journal article" date="2015" name="Antonie Van Leeuwenhoek">
        <title>Streptomyces klenkii sp. nov., isolated from deep marine sediment.</title>
        <authorList>
            <person name="Veyisoglu A."/>
            <person name="Sahin N."/>
        </authorList>
    </citation>
    <scope>NUCLEOTIDE SEQUENCE [LARGE SCALE GENOMIC DNA]</scope>
    <source>
        <strain evidence="2 3">KCTC 29202</strain>
    </source>
</reference>
<organism evidence="2 3">
    <name type="scientific">Streptomyces klenkii</name>
    <dbReference type="NCBI Taxonomy" id="1420899"/>
    <lineage>
        <taxon>Bacteria</taxon>
        <taxon>Bacillati</taxon>
        <taxon>Actinomycetota</taxon>
        <taxon>Actinomycetes</taxon>
        <taxon>Kitasatosporales</taxon>
        <taxon>Streptomycetaceae</taxon>
        <taxon>Streptomyces</taxon>
    </lineage>
</organism>
<keyword evidence="3" id="KW-1185">Reference proteome</keyword>
<evidence type="ECO:0008006" key="4">
    <source>
        <dbReference type="Google" id="ProtNLM"/>
    </source>
</evidence>
<dbReference type="EMBL" id="RBAM01000003">
    <property type="protein sequence ID" value="RKN75669.1"/>
    <property type="molecule type" value="Genomic_DNA"/>
</dbReference>
<keyword evidence="1" id="KW-1133">Transmembrane helix</keyword>
<dbReference type="RefSeq" id="WP_120754527.1">
    <property type="nucleotide sequence ID" value="NZ_RBAM01000003.1"/>
</dbReference>
<dbReference type="AlphaFoldDB" id="A0A3B0BTU0"/>
<feature type="transmembrane region" description="Helical" evidence="1">
    <location>
        <begin position="75"/>
        <end position="94"/>
    </location>
</feature>
<accession>A0A3B0BTU0</accession>
<feature type="transmembrane region" description="Helical" evidence="1">
    <location>
        <begin position="7"/>
        <end position="25"/>
    </location>
</feature>
<evidence type="ECO:0000313" key="3">
    <source>
        <dbReference type="Proteomes" id="UP000270343"/>
    </source>
</evidence>
<name>A0A3B0BTU0_9ACTN</name>
<sequence>MQIAIPILFAVGGLTVVVFGIRLVFNIGGAADTYAAKARARSERIYTRLSGKDSLTMPPVGHRGLTTTNFRFRGVGFTFAGLIMLIASTFLLVLRH</sequence>
<protein>
    <recommendedName>
        <fullName evidence="4">DUF3899 domain-containing protein</fullName>
    </recommendedName>
</protein>
<dbReference type="OrthoDB" id="9942617at2"/>
<evidence type="ECO:0000313" key="2">
    <source>
        <dbReference type="EMBL" id="RKN75669.1"/>
    </source>
</evidence>
<dbReference type="Proteomes" id="UP000270343">
    <property type="component" value="Unassembled WGS sequence"/>
</dbReference>
<proteinExistence type="predicted"/>